<feature type="transmembrane region" description="Helical" evidence="1">
    <location>
        <begin position="234"/>
        <end position="254"/>
    </location>
</feature>
<evidence type="ECO:0000313" key="2">
    <source>
        <dbReference type="EMBL" id="MEE4420897.1"/>
    </source>
</evidence>
<proteinExistence type="predicted"/>
<feature type="transmembrane region" description="Helical" evidence="1">
    <location>
        <begin position="182"/>
        <end position="203"/>
    </location>
</feature>
<keyword evidence="1" id="KW-0812">Transmembrane</keyword>
<dbReference type="RefSeq" id="WP_330821976.1">
    <property type="nucleotide sequence ID" value="NZ_JAZBJP010000007.1"/>
</dbReference>
<evidence type="ECO:0000313" key="3">
    <source>
        <dbReference type="Proteomes" id="UP001307760"/>
    </source>
</evidence>
<organism evidence="2 3">
    <name type="scientific">Streptomyces bugieae</name>
    <dbReference type="NCBI Taxonomy" id="3098223"/>
    <lineage>
        <taxon>Bacteria</taxon>
        <taxon>Bacillati</taxon>
        <taxon>Actinomycetota</taxon>
        <taxon>Actinomycetes</taxon>
        <taxon>Kitasatosporales</taxon>
        <taxon>Streptomycetaceae</taxon>
        <taxon>Streptomyces</taxon>
    </lineage>
</organism>
<keyword evidence="1" id="KW-1133">Transmembrane helix</keyword>
<keyword evidence="1" id="KW-0472">Membrane</keyword>
<name>A0ABU7NPT5_9ACTN</name>
<protein>
    <submittedName>
        <fullName evidence="2">Uncharacterized protein</fullName>
    </submittedName>
</protein>
<evidence type="ECO:0000256" key="1">
    <source>
        <dbReference type="SAM" id="Phobius"/>
    </source>
</evidence>
<dbReference type="EMBL" id="JAZBJP010000007">
    <property type="protein sequence ID" value="MEE4420897.1"/>
    <property type="molecule type" value="Genomic_DNA"/>
</dbReference>
<accession>A0ABU7NPT5</accession>
<gene>
    <name evidence="2" type="ORF">V2J85_16300</name>
</gene>
<keyword evidence="3" id="KW-1185">Reference proteome</keyword>
<reference evidence="2 3" key="1">
    <citation type="submission" date="2023-12" db="EMBL/GenBank/DDBJ databases">
        <title>30 novel species of actinomycetes from the DSMZ collection.</title>
        <authorList>
            <person name="Nouioui I."/>
        </authorList>
    </citation>
    <scope>NUCLEOTIDE SEQUENCE [LARGE SCALE GENOMIC DNA]</scope>
    <source>
        <strain evidence="2 3">DSM 41528</strain>
    </source>
</reference>
<comment type="caution">
    <text evidence="2">The sequence shown here is derived from an EMBL/GenBank/DDBJ whole genome shotgun (WGS) entry which is preliminary data.</text>
</comment>
<feature type="transmembrane region" description="Helical" evidence="1">
    <location>
        <begin position="142"/>
        <end position="162"/>
    </location>
</feature>
<sequence length="260" mass="28414">MTAGGGTSGQQTDLHKIFYQCRLGRDDIERMFAMACEGIPAPAVRVSTVAGNTRFWKPTLQDLVTAVHDNAPEIGAHWTNLSLDASSPSLVRGVRITIDKERTEVNVSGSDTTWAFGQVARIEKFLTSRGAVSSSPRYENRVMYIALLFFLAFGTFLLVHGVDNETANECITRVANSTKNAKVVNSLIVVTYAFGTLFPIYQIMKRRSLRARLDVIDNLPTGPWWSRLSPAEKIAVIGVPIAALATIAALVTAANDLWGK</sequence>
<dbReference type="Proteomes" id="UP001307760">
    <property type="component" value="Unassembled WGS sequence"/>
</dbReference>